<dbReference type="Proteomes" id="UP000203229">
    <property type="component" value="Chromosome"/>
</dbReference>
<dbReference type="InterPro" id="IPR000600">
    <property type="entry name" value="ROK"/>
</dbReference>
<evidence type="ECO:0000256" key="1">
    <source>
        <dbReference type="ARBA" id="ARBA00006479"/>
    </source>
</evidence>
<accession>A0A222EP83</accession>
<dbReference type="GO" id="GO:0016301">
    <property type="term" value="F:kinase activity"/>
    <property type="evidence" value="ECO:0007669"/>
    <property type="project" value="UniProtKB-KW"/>
</dbReference>
<gene>
    <name evidence="2" type="primary">glk</name>
    <name evidence="2" type="ORF">SCORR_v1c02990</name>
</gene>
<dbReference type="Pfam" id="PF00480">
    <property type="entry name" value="ROK"/>
    <property type="match status" value="1"/>
</dbReference>
<dbReference type="EMBL" id="CP022535">
    <property type="protein sequence ID" value="ASP28073.1"/>
    <property type="molecule type" value="Genomic_DNA"/>
</dbReference>
<dbReference type="SUPFAM" id="SSF53067">
    <property type="entry name" value="Actin-like ATPase domain"/>
    <property type="match status" value="1"/>
</dbReference>
<dbReference type="Gene3D" id="3.30.420.40">
    <property type="match status" value="2"/>
</dbReference>
<dbReference type="KEGG" id="scou:SCORR_v1c02990"/>
<keyword evidence="2" id="KW-0418">Kinase</keyword>
<dbReference type="PANTHER" id="PTHR18964:SF149">
    <property type="entry name" value="BIFUNCTIONAL UDP-N-ACETYLGLUCOSAMINE 2-EPIMERASE_N-ACETYLMANNOSAMINE KINASE"/>
    <property type="match status" value="1"/>
</dbReference>
<dbReference type="OrthoDB" id="9796533at2"/>
<dbReference type="AlphaFoldDB" id="A0A222EP83"/>
<name>A0A222EP83_9MOLU</name>
<comment type="similarity">
    <text evidence="1">Belongs to the ROK (NagC/XylR) family.</text>
</comment>
<dbReference type="CDD" id="cd23763">
    <property type="entry name" value="ASKHA_ATPase_ROK"/>
    <property type="match status" value="1"/>
</dbReference>
<dbReference type="RefSeq" id="WP_094048477.1">
    <property type="nucleotide sequence ID" value="NZ_CP022535.1"/>
</dbReference>
<keyword evidence="3" id="KW-1185">Reference proteome</keyword>
<keyword evidence="2" id="KW-0808">Transferase</keyword>
<evidence type="ECO:0000313" key="3">
    <source>
        <dbReference type="Proteomes" id="UP000203229"/>
    </source>
</evidence>
<evidence type="ECO:0000313" key="2">
    <source>
        <dbReference type="EMBL" id="ASP28073.1"/>
    </source>
</evidence>
<sequence>MKLAVDIGGTNIRIAIIDGKNIVVKDSITSEPNDFEKNFKEIIELTNKWSYDIDFIGICCPGPYDPKTGIIINSNNLPGWNGIPLKEKFQKAYNTDNVKLNNDANIAALGQFLIRDNIHSLLYFTISTGIGAGYVCNGKILEGFTGNALEVANSIPDISAINPTKSGIEFIASGRNILKNLLNEGLDIKDTKHAFELYYSKKNPIINAYFGFIEEKYIEFFSTAIYFFNPEIIVIGGSVALHNKDWFENIFQKVIDVTKDISYKTKFEFANKLDESTLLGCALM</sequence>
<dbReference type="PANTHER" id="PTHR18964">
    <property type="entry name" value="ROK (REPRESSOR, ORF, KINASE) FAMILY"/>
    <property type="match status" value="1"/>
</dbReference>
<protein>
    <submittedName>
        <fullName evidence="2">Glucokinase</fullName>
    </submittedName>
</protein>
<proteinExistence type="inferred from homology"/>
<dbReference type="InterPro" id="IPR043129">
    <property type="entry name" value="ATPase_NBD"/>
</dbReference>
<reference evidence="2 3" key="1">
    <citation type="submission" date="2017-07" db="EMBL/GenBank/DDBJ databases">
        <title>Complete genome sequence of Spiroplasma corruscae EC-1 (DSM 19793).</title>
        <authorList>
            <person name="Tsai Y.-M."/>
            <person name="Lo W.-S."/>
            <person name="Kuo C.-H."/>
        </authorList>
    </citation>
    <scope>NUCLEOTIDE SEQUENCE [LARGE SCALE GENOMIC DNA]</scope>
    <source>
        <strain evidence="2 3">EC-1</strain>
    </source>
</reference>
<organism evidence="2 3">
    <name type="scientific">Spiroplasma corruscae</name>
    <dbReference type="NCBI Taxonomy" id="216934"/>
    <lineage>
        <taxon>Bacteria</taxon>
        <taxon>Bacillati</taxon>
        <taxon>Mycoplasmatota</taxon>
        <taxon>Mollicutes</taxon>
        <taxon>Entomoplasmatales</taxon>
        <taxon>Spiroplasmataceae</taxon>
        <taxon>Spiroplasma</taxon>
    </lineage>
</organism>